<evidence type="ECO:0000313" key="6">
    <source>
        <dbReference type="Proteomes" id="UP000603865"/>
    </source>
</evidence>
<protein>
    <submittedName>
        <fullName evidence="5">DNA-binding response regulator</fullName>
    </submittedName>
</protein>
<reference evidence="5" key="1">
    <citation type="journal article" date="2014" name="Int. J. Syst. Evol. Microbiol.">
        <title>Complete genome sequence of Corynebacterium casei LMG S-19264T (=DSM 44701T), isolated from a smear-ripened cheese.</title>
        <authorList>
            <consortium name="US DOE Joint Genome Institute (JGI-PGF)"/>
            <person name="Walter F."/>
            <person name="Albersmeier A."/>
            <person name="Kalinowski J."/>
            <person name="Ruckert C."/>
        </authorList>
    </citation>
    <scope>NUCLEOTIDE SEQUENCE</scope>
    <source>
        <strain evidence="5">JCM 31311</strain>
    </source>
</reference>
<dbReference type="InterPro" id="IPR000792">
    <property type="entry name" value="Tscrpt_reg_LuxR_C"/>
</dbReference>
<accession>A0A918F583</accession>
<dbReference type="Proteomes" id="UP000603865">
    <property type="component" value="Unassembled WGS sequence"/>
</dbReference>
<dbReference type="Pfam" id="PF00196">
    <property type="entry name" value="GerE"/>
    <property type="match status" value="1"/>
</dbReference>
<dbReference type="Gene3D" id="3.40.50.2300">
    <property type="match status" value="1"/>
</dbReference>
<evidence type="ECO:0000259" key="3">
    <source>
        <dbReference type="PROSITE" id="PS50043"/>
    </source>
</evidence>
<gene>
    <name evidence="5" type="ORF">GCM10008957_22290</name>
</gene>
<dbReference type="AlphaFoldDB" id="A0A918F583"/>
<dbReference type="CDD" id="cd06170">
    <property type="entry name" value="LuxR_C_like"/>
    <property type="match status" value="1"/>
</dbReference>
<dbReference type="InterPro" id="IPR011006">
    <property type="entry name" value="CheY-like_superfamily"/>
</dbReference>
<dbReference type="RefSeq" id="WP_189090328.1">
    <property type="nucleotide sequence ID" value="NZ_BMQL01000010.1"/>
</dbReference>
<dbReference type="CDD" id="cd19930">
    <property type="entry name" value="REC_DesR-like"/>
    <property type="match status" value="1"/>
</dbReference>
<sequence length="200" mass="21105">MIRVVLAEDQGLVLGALSALLSLESDLEVVGQAPDGEAALELCQRLAPDVLVTDIEMPRLSGLDVAERLKAAGSGVRVIIVTTFGRAGYLRRALEVGARGYLLKDAPAEQLADAIRRVHAGGRSITPELAAGAWDAHSPLTERERQVLQAAENGASTSSIAAALSLSEGTVRNYLSEAISKLGAKGRVEAARRAREMGWL</sequence>
<dbReference type="SUPFAM" id="SSF52172">
    <property type="entry name" value="CheY-like"/>
    <property type="match status" value="1"/>
</dbReference>
<dbReference type="PROSITE" id="PS50110">
    <property type="entry name" value="RESPONSE_REGULATORY"/>
    <property type="match status" value="1"/>
</dbReference>
<dbReference type="SUPFAM" id="SSF46894">
    <property type="entry name" value="C-terminal effector domain of the bipartite response regulators"/>
    <property type="match status" value="1"/>
</dbReference>
<feature type="modified residue" description="4-aspartylphosphate" evidence="2">
    <location>
        <position position="54"/>
    </location>
</feature>
<dbReference type="InterPro" id="IPR016032">
    <property type="entry name" value="Sig_transdc_resp-reg_C-effctor"/>
</dbReference>
<dbReference type="PRINTS" id="PR00038">
    <property type="entry name" value="HTHLUXR"/>
</dbReference>
<name>A0A918F583_9DEIO</name>
<comment type="caution">
    <text evidence="5">The sequence shown here is derived from an EMBL/GenBank/DDBJ whole genome shotgun (WGS) entry which is preliminary data.</text>
</comment>
<proteinExistence type="predicted"/>
<keyword evidence="1 5" id="KW-0238">DNA-binding</keyword>
<evidence type="ECO:0000313" key="5">
    <source>
        <dbReference type="EMBL" id="GGR08984.1"/>
    </source>
</evidence>
<evidence type="ECO:0000256" key="1">
    <source>
        <dbReference type="ARBA" id="ARBA00023125"/>
    </source>
</evidence>
<feature type="domain" description="Response regulatory" evidence="4">
    <location>
        <begin position="3"/>
        <end position="119"/>
    </location>
</feature>
<keyword evidence="6" id="KW-1185">Reference proteome</keyword>
<organism evidence="5 6">
    <name type="scientific">Deinococcus ruber</name>
    <dbReference type="NCBI Taxonomy" id="1848197"/>
    <lineage>
        <taxon>Bacteria</taxon>
        <taxon>Thermotogati</taxon>
        <taxon>Deinococcota</taxon>
        <taxon>Deinococci</taxon>
        <taxon>Deinococcales</taxon>
        <taxon>Deinococcaceae</taxon>
        <taxon>Deinococcus</taxon>
    </lineage>
</organism>
<keyword evidence="2" id="KW-0597">Phosphoprotein</keyword>
<dbReference type="GO" id="GO:0006355">
    <property type="term" value="P:regulation of DNA-templated transcription"/>
    <property type="evidence" value="ECO:0007669"/>
    <property type="project" value="InterPro"/>
</dbReference>
<dbReference type="PANTHER" id="PTHR43214">
    <property type="entry name" value="TWO-COMPONENT RESPONSE REGULATOR"/>
    <property type="match status" value="1"/>
</dbReference>
<dbReference type="EMBL" id="BMQL01000010">
    <property type="protein sequence ID" value="GGR08984.1"/>
    <property type="molecule type" value="Genomic_DNA"/>
</dbReference>
<evidence type="ECO:0000259" key="4">
    <source>
        <dbReference type="PROSITE" id="PS50110"/>
    </source>
</evidence>
<evidence type="ECO:0000256" key="2">
    <source>
        <dbReference type="PROSITE-ProRule" id="PRU00169"/>
    </source>
</evidence>
<dbReference type="PANTHER" id="PTHR43214:SF42">
    <property type="entry name" value="TRANSCRIPTIONAL REGULATORY PROTEIN DESR"/>
    <property type="match status" value="1"/>
</dbReference>
<dbReference type="InterPro" id="IPR001789">
    <property type="entry name" value="Sig_transdc_resp-reg_receiver"/>
</dbReference>
<reference evidence="5" key="2">
    <citation type="submission" date="2020-09" db="EMBL/GenBank/DDBJ databases">
        <authorList>
            <person name="Sun Q."/>
            <person name="Ohkuma M."/>
        </authorList>
    </citation>
    <scope>NUCLEOTIDE SEQUENCE</scope>
    <source>
        <strain evidence="5">JCM 31311</strain>
    </source>
</reference>
<dbReference type="SMART" id="SM00421">
    <property type="entry name" value="HTH_LUXR"/>
    <property type="match status" value="1"/>
</dbReference>
<dbReference type="Pfam" id="PF00072">
    <property type="entry name" value="Response_reg"/>
    <property type="match status" value="1"/>
</dbReference>
<dbReference type="GO" id="GO:0003677">
    <property type="term" value="F:DNA binding"/>
    <property type="evidence" value="ECO:0007669"/>
    <property type="project" value="UniProtKB-KW"/>
</dbReference>
<feature type="domain" description="HTH luxR-type" evidence="3">
    <location>
        <begin position="133"/>
        <end position="198"/>
    </location>
</feature>
<dbReference type="SMART" id="SM00448">
    <property type="entry name" value="REC"/>
    <property type="match status" value="1"/>
</dbReference>
<dbReference type="GO" id="GO:0000160">
    <property type="term" value="P:phosphorelay signal transduction system"/>
    <property type="evidence" value="ECO:0007669"/>
    <property type="project" value="InterPro"/>
</dbReference>
<dbReference type="InterPro" id="IPR039420">
    <property type="entry name" value="WalR-like"/>
</dbReference>
<dbReference type="PROSITE" id="PS50043">
    <property type="entry name" value="HTH_LUXR_2"/>
    <property type="match status" value="1"/>
</dbReference>